<reference evidence="1" key="1">
    <citation type="journal article" date="2023" name="G3 (Bethesda)">
        <title>A reference genome for the long-term kleptoplast-retaining sea slug Elysia crispata morphotype clarki.</title>
        <authorList>
            <person name="Eastman K.E."/>
            <person name="Pendleton A.L."/>
            <person name="Shaikh M.A."/>
            <person name="Suttiyut T."/>
            <person name="Ogas R."/>
            <person name="Tomko P."/>
            <person name="Gavelis G."/>
            <person name="Widhalm J.R."/>
            <person name="Wisecaver J.H."/>
        </authorList>
    </citation>
    <scope>NUCLEOTIDE SEQUENCE</scope>
    <source>
        <strain evidence="1">ECLA1</strain>
    </source>
</reference>
<gene>
    <name evidence="1" type="ORF">RRG08_012234</name>
</gene>
<sequence length="111" mass="12742">MTSSVEHDGKDRKLDQHVTFGLYWPVIADQDASRATKTLNHWVMLKSCVQAHASAAILTCSFPNIEISMGSRLIRAIDLTVFLFYFDRPMELYFYLKETNAINISHSLLQF</sequence>
<dbReference type="EMBL" id="JAWDGP010005723">
    <property type="protein sequence ID" value="KAK3753050.1"/>
    <property type="molecule type" value="Genomic_DNA"/>
</dbReference>
<accession>A0AAE1D203</accession>
<keyword evidence="2" id="KW-1185">Reference proteome</keyword>
<dbReference type="Proteomes" id="UP001283361">
    <property type="component" value="Unassembled WGS sequence"/>
</dbReference>
<name>A0AAE1D203_9GAST</name>
<evidence type="ECO:0000313" key="2">
    <source>
        <dbReference type="Proteomes" id="UP001283361"/>
    </source>
</evidence>
<organism evidence="1 2">
    <name type="scientific">Elysia crispata</name>
    <name type="common">lettuce slug</name>
    <dbReference type="NCBI Taxonomy" id="231223"/>
    <lineage>
        <taxon>Eukaryota</taxon>
        <taxon>Metazoa</taxon>
        <taxon>Spiralia</taxon>
        <taxon>Lophotrochozoa</taxon>
        <taxon>Mollusca</taxon>
        <taxon>Gastropoda</taxon>
        <taxon>Heterobranchia</taxon>
        <taxon>Euthyneura</taxon>
        <taxon>Panpulmonata</taxon>
        <taxon>Sacoglossa</taxon>
        <taxon>Placobranchoidea</taxon>
        <taxon>Plakobranchidae</taxon>
        <taxon>Elysia</taxon>
    </lineage>
</organism>
<protein>
    <submittedName>
        <fullName evidence="1">Uncharacterized protein</fullName>
    </submittedName>
</protein>
<comment type="caution">
    <text evidence="1">The sequence shown here is derived from an EMBL/GenBank/DDBJ whole genome shotgun (WGS) entry which is preliminary data.</text>
</comment>
<dbReference type="AlphaFoldDB" id="A0AAE1D203"/>
<proteinExistence type="predicted"/>
<evidence type="ECO:0000313" key="1">
    <source>
        <dbReference type="EMBL" id="KAK3753050.1"/>
    </source>
</evidence>